<evidence type="ECO:0000256" key="1">
    <source>
        <dbReference type="PROSITE-ProRule" id="PRU01211"/>
    </source>
</evidence>
<evidence type="ECO:0000259" key="4">
    <source>
        <dbReference type="PROSITE" id="PS51864"/>
    </source>
</evidence>
<accession>A0ABP1PYZ8</accession>
<dbReference type="InterPro" id="IPR034035">
    <property type="entry name" value="Astacin-like_dom"/>
</dbReference>
<dbReference type="PROSITE" id="PS51864">
    <property type="entry name" value="ASTACIN"/>
    <property type="match status" value="1"/>
</dbReference>
<dbReference type="CDD" id="cd04280">
    <property type="entry name" value="ZnMc_astacin_like"/>
    <property type="match status" value="1"/>
</dbReference>
<keyword evidence="1 2" id="KW-0645">Protease</keyword>
<comment type="caution">
    <text evidence="1">Lacks conserved residue(s) required for the propagation of feature annotation.</text>
</comment>
<dbReference type="PANTHER" id="PTHR10127">
    <property type="entry name" value="DISCOIDIN, CUB, EGF, LAMININ , AND ZINC METALLOPROTEASE DOMAIN CONTAINING"/>
    <property type="match status" value="1"/>
</dbReference>
<evidence type="ECO:0000313" key="6">
    <source>
        <dbReference type="Proteomes" id="UP001642540"/>
    </source>
</evidence>
<dbReference type="InterPro" id="IPR001506">
    <property type="entry name" value="Peptidase_M12A"/>
</dbReference>
<dbReference type="PRINTS" id="PR00480">
    <property type="entry name" value="ASTACIN"/>
</dbReference>
<feature type="active site" evidence="1">
    <location>
        <position position="191"/>
    </location>
</feature>
<gene>
    <name evidence="5" type="ORF">ODALV1_LOCUS5439</name>
</gene>
<evidence type="ECO:0000256" key="2">
    <source>
        <dbReference type="RuleBase" id="RU361183"/>
    </source>
</evidence>
<feature type="compositionally biased region" description="Polar residues" evidence="3">
    <location>
        <begin position="399"/>
        <end position="409"/>
    </location>
</feature>
<dbReference type="Gene3D" id="3.40.390.10">
    <property type="entry name" value="Collagenase (Catalytic Domain)"/>
    <property type="match status" value="1"/>
</dbReference>
<reference evidence="5 6" key="1">
    <citation type="submission" date="2024-08" db="EMBL/GenBank/DDBJ databases">
        <authorList>
            <person name="Cucini C."/>
            <person name="Frati F."/>
        </authorList>
    </citation>
    <scope>NUCLEOTIDE SEQUENCE [LARGE SCALE GENOMIC DNA]</scope>
</reference>
<comment type="caution">
    <text evidence="5">The sequence shown here is derived from an EMBL/GenBank/DDBJ whole genome shotgun (WGS) entry which is preliminary data.</text>
</comment>
<dbReference type="SMART" id="SM00235">
    <property type="entry name" value="ZnMc"/>
    <property type="match status" value="1"/>
</dbReference>
<dbReference type="EMBL" id="CAXLJM020000016">
    <property type="protein sequence ID" value="CAL8083276.1"/>
    <property type="molecule type" value="Genomic_DNA"/>
</dbReference>
<keyword evidence="6" id="KW-1185">Reference proteome</keyword>
<organism evidence="5 6">
    <name type="scientific">Orchesella dallaii</name>
    <dbReference type="NCBI Taxonomy" id="48710"/>
    <lineage>
        <taxon>Eukaryota</taxon>
        <taxon>Metazoa</taxon>
        <taxon>Ecdysozoa</taxon>
        <taxon>Arthropoda</taxon>
        <taxon>Hexapoda</taxon>
        <taxon>Collembola</taxon>
        <taxon>Entomobryomorpha</taxon>
        <taxon>Entomobryoidea</taxon>
        <taxon>Orchesellidae</taxon>
        <taxon>Orchesellinae</taxon>
        <taxon>Orchesella</taxon>
    </lineage>
</organism>
<dbReference type="EC" id="3.4.24.-" evidence="2"/>
<dbReference type="InterPro" id="IPR024079">
    <property type="entry name" value="MetalloPept_cat_dom_sf"/>
</dbReference>
<evidence type="ECO:0000313" key="5">
    <source>
        <dbReference type="EMBL" id="CAL8083276.1"/>
    </source>
</evidence>
<dbReference type="Proteomes" id="UP001642540">
    <property type="component" value="Unassembled WGS sequence"/>
</dbReference>
<feature type="compositionally biased region" description="Polar residues" evidence="3">
    <location>
        <begin position="355"/>
        <end position="381"/>
    </location>
</feature>
<keyword evidence="1 2" id="KW-0378">Hydrolase</keyword>
<comment type="cofactor">
    <cofactor evidence="1 2">
        <name>Zn(2+)</name>
        <dbReference type="ChEBI" id="CHEBI:29105"/>
    </cofactor>
    <text evidence="1 2">Binds 1 zinc ion per subunit.</text>
</comment>
<name>A0ABP1PYZ8_9HEXA</name>
<feature type="domain" description="Peptidase M12A" evidence="4">
    <location>
        <begin position="89"/>
        <end position="292"/>
    </location>
</feature>
<dbReference type="InterPro" id="IPR006026">
    <property type="entry name" value="Peptidase_Metallo"/>
</dbReference>
<feature type="compositionally biased region" description="Basic and acidic residues" evidence="3">
    <location>
        <begin position="324"/>
        <end position="339"/>
    </location>
</feature>
<evidence type="ECO:0000256" key="3">
    <source>
        <dbReference type="SAM" id="MobiDB-lite"/>
    </source>
</evidence>
<keyword evidence="1 2" id="KW-0482">Metalloprotease</keyword>
<feature type="compositionally biased region" description="Low complexity" evidence="3">
    <location>
        <begin position="341"/>
        <end position="352"/>
    </location>
</feature>
<feature type="region of interest" description="Disordered" evidence="3">
    <location>
        <begin position="320"/>
        <end position="409"/>
    </location>
</feature>
<dbReference type="Pfam" id="PF01400">
    <property type="entry name" value="Astacin"/>
    <property type="match status" value="1"/>
</dbReference>
<feature type="binding site" evidence="1">
    <location>
        <position position="190"/>
    </location>
    <ligand>
        <name>Zn(2+)</name>
        <dbReference type="ChEBI" id="CHEBI:29105"/>
        <note>catalytic</note>
    </ligand>
</feature>
<keyword evidence="1 2" id="KW-0479">Metal-binding</keyword>
<proteinExistence type="predicted"/>
<keyword evidence="1 2" id="KW-0862">Zinc</keyword>
<sequence length="409" mass="46417">MTVILHWALGTIVASFFVLVSSRIIIPQSTIEELVDKAMIESLAQRQRDLLEDEETLLSGQDPEVTPGFFEGDLAGIYHENELGRVGINFEKFPDRRWPNNTIYYMISHLYYPEQYRIVKTALDILDFFTCIDFKEWDGKEPDYLIVWPVKKPAGCWSYVGRLGGPQIVSLQAPDRKSPQCFAGIGRPLHEIMHALGMYHEQSRPDRDKYINVVKTNVIRGFVNNFDKLSTKNVSIPFEYDYNSIMHYGINFFSVNRTRPTLVTKQKGTKIGQRINLSKLDCLKLNSLYGCLDDSNPFQKRKYETICDFLGLESTFPKKKSKGKEKEKIKTTTDKEKGKSKSTTPKSTGKGKVTAPTQKPNVTPTNPSKVNVAQASTTASSKPKPIVTTSEQKERENLIVNSTQEKSLP</sequence>
<dbReference type="PANTHER" id="PTHR10127:SF859">
    <property type="entry name" value="METALLOENDOPEPTIDASE"/>
    <property type="match status" value="1"/>
</dbReference>
<feature type="binding site" evidence="1">
    <location>
        <position position="200"/>
    </location>
    <ligand>
        <name>Zn(2+)</name>
        <dbReference type="ChEBI" id="CHEBI:29105"/>
        <note>catalytic</note>
    </ligand>
</feature>
<protein>
    <recommendedName>
        <fullName evidence="2">Metalloendopeptidase</fullName>
        <ecNumber evidence="2">3.4.24.-</ecNumber>
    </recommendedName>
</protein>
<dbReference type="SUPFAM" id="SSF55486">
    <property type="entry name" value="Metalloproteases ('zincins'), catalytic domain"/>
    <property type="match status" value="1"/>
</dbReference>
<feature type="binding site" evidence="1">
    <location>
        <position position="194"/>
    </location>
    <ligand>
        <name>Zn(2+)</name>
        <dbReference type="ChEBI" id="CHEBI:29105"/>
        <note>catalytic</note>
    </ligand>
</feature>